<evidence type="ECO:0008006" key="3">
    <source>
        <dbReference type="Google" id="ProtNLM"/>
    </source>
</evidence>
<dbReference type="Gene3D" id="2.40.10.10">
    <property type="entry name" value="Trypsin-like serine proteases"/>
    <property type="match status" value="1"/>
</dbReference>
<organism evidence="1 2">
    <name type="scientific">Dorea longicatena</name>
    <dbReference type="NCBI Taxonomy" id="88431"/>
    <lineage>
        <taxon>Bacteria</taxon>
        <taxon>Bacillati</taxon>
        <taxon>Bacillota</taxon>
        <taxon>Clostridia</taxon>
        <taxon>Lachnospirales</taxon>
        <taxon>Lachnospiraceae</taxon>
        <taxon>Dorea</taxon>
    </lineage>
</organism>
<dbReference type="EMBL" id="CABHNM010000028">
    <property type="protein sequence ID" value="VUX00963.1"/>
    <property type="molecule type" value="Genomic_DNA"/>
</dbReference>
<dbReference type="SUPFAM" id="SSF50494">
    <property type="entry name" value="Trypsin-like serine proteases"/>
    <property type="match status" value="1"/>
</dbReference>
<protein>
    <recommendedName>
        <fullName evidence="3">Serine protease</fullName>
    </recommendedName>
</protein>
<evidence type="ECO:0000313" key="2">
    <source>
        <dbReference type="Proteomes" id="UP000398619"/>
    </source>
</evidence>
<proteinExistence type="predicted"/>
<gene>
    <name evidence="1" type="ORF">DLSSTS7063_01149</name>
</gene>
<sequence length="251" mass="28907">MCRLWRPECVARQSNATCFFTKIKDAYYLVTNWHIVSGRNADTKECLNKMGSVPNKLRVYVPKEDDNSTISYCDNFYMDVELLDQDGNKLWYEMQRNNRMIDVAIIPLKDIKGVCTTIEQAEEPFNEQVHFEIASEIYIIGFPFGKQTGYVPIWKKASVASEPELDVEEMPYFFADTATKSGMSGSPVILYKDRPAVLFNEKEKKMSRHWTKFIGIYSGRIGADDGEKGDAQLGRVWKSSVIQELIDKYEK</sequence>
<dbReference type="Proteomes" id="UP000398619">
    <property type="component" value="Unassembled WGS sequence"/>
</dbReference>
<reference evidence="1 2" key="1">
    <citation type="submission" date="2019-07" db="EMBL/GenBank/DDBJ databases">
        <authorList>
            <person name="Hibberd C M."/>
            <person name="Gehrig L. J."/>
            <person name="Chang H.-W."/>
            <person name="Venkatesh S."/>
        </authorList>
    </citation>
    <scope>NUCLEOTIDE SEQUENCE [LARGE SCALE GENOMIC DNA]</scope>
    <source>
        <strain evidence="1">Dorea_longicatena_SSTS_Bg7063</strain>
    </source>
</reference>
<dbReference type="Pfam" id="PF13365">
    <property type="entry name" value="Trypsin_2"/>
    <property type="match status" value="1"/>
</dbReference>
<dbReference type="AlphaFoldDB" id="A0A564T176"/>
<evidence type="ECO:0000313" key="1">
    <source>
        <dbReference type="EMBL" id="VUX00963.1"/>
    </source>
</evidence>
<accession>A0A564T176</accession>
<dbReference type="InterPro" id="IPR043504">
    <property type="entry name" value="Peptidase_S1_PA_chymotrypsin"/>
</dbReference>
<name>A0A564T176_9FIRM</name>
<dbReference type="InterPro" id="IPR009003">
    <property type="entry name" value="Peptidase_S1_PA"/>
</dbReference>